<dbReference type="InterPro" id="IPR051214">
    <property type="entry name" value="GH32_Enzymes"/>
</dbReference>
<comment type="similarity">
    <text evidence="1">Belongs to the glycosyl hydrolase 32 family.</text>
</comment>
<evidence type="ECO:0000313" key="8">
    <source>
        <dbReference type="EMBL" id="CCQ33070.1"/>
    </source>
</evidence>
<dbReference type="InterPro" id="IPR029062">
    <property type="entry name" value="Class_I_gatase-like"/>
</dbReference>
<dbReference type="OrthoDB" id="166931at2157"/>
<reference evidence="8 11" key="3">
    <citation type="journal article" date="2014" name="Environ. Microbiol.">
        <title>Halorhabdus tiamatea: proteogenomics and glycosidase activity measurements identify the first cultivated euryarchaeon from a deep-sea anoxic brine lake as potential polysaccharide degrader.</title>
        <authorList>
            <person name="Werner J."/>
            <person name="Ferrer M."/>
            <person name="Michel G."/>
            <person name="Mann A.J."/>
            <person name="Huang S."/>
            <person name="Juarez S."/>
            <person name="Ciordia S."/>
            <person name="Albar J.P."/>
            <person name="Alcaide M."/>
            <person name="La Cono V."/>
            <person name="Yakimov M.M."/>
            <person name="Antunes A."/>
            <person name="Taborda M."/>
            <person name="Da Costa M.S."/>
            <person name="Amann R.I."/>
            <person name="Gloeckner F.O."/>
            <person name="Golyshina O.V."/>
            <person name="Golyshin P.N."/>
            <person name="Teeling H."/>
        </authorList>
    </citation>
    <scope>NUCLEOTIDE SEQUENCE [LARGE SCALE GENOMIC DNA]</scope>
    <source>
        <strain evidence="11">SARL4B</strain>
        <strain evidence="8">Type strain: SARL4B</strain>
    </source>
</reference>
<dbReference type="PROSITE" id="PS00609">
    <property type="entry name" value="GLYCOSYL_HYDROL_F32"/>
    <property type="match status" value="1"/>
</dbReference>
<evidence type="ECO:0000256" key="1">
    <source>
        <dbReference type="ARBA" id="ARBA00009902"/>
    </source>
</evidence>
<dbReference type="RefSeq" id="WP_008526803.1">
    <property type="nucleotide sequence ID" value="NC_021921.1"/>
</dbReference>
<feature type="compositionally biased region" description="Basic and acidic residues" evidence="5">
    <location>
        <begin position="565"/>
        <end position="577"/>
    </location>
</feature>
<dbReference type="HOGENOM" id="CLU_001528_7_0_2"/>
<dbReference type="EC" id="3.2.1.26" evidence="2"/>
<dbReference type="eggNOG" id="arCOG08134">
    <property type="taxonomic scope" value="Archaea"/>
</dbReference>
<dbReference type="CDD" id="cd08996">
    <property type="entry name" value="GH32_FFase"/>
    <property type="match status" value="1"/>
</dbReference>
<dbReference type="InterPro" id="IPR013148">
    <property type="entry name" value="Glyco_hydro_32_N"/>
</dbReference>
<dbReference type="PATRIC" id="fig|1033806.12.peg.925"/>
<evidence type="ECO:0000256" key="4">
    <source>
        <dbReference type="ARBA" id="ARBA00023295"/>
    </source>
</evidence>
<protein>
    <recommendedName>
        <fullName evidence="2">beta-fructofuranosidase</fullName>
        <ecNumber evidence="2">3.2.1.26</ecNumber>
    </recommendedName>
</protein>
<sequence>MDDRPETQHGPGTVGFLSLGDLTDEQRLAREVASEVWDTQIDVLDADALAHGDASERHDRLWWHRAEPIGDELTPGLAGALESYVTQGGDLLVSLYAMTAVDDLGVDPHPPDRIDDDYRPVHTWEHRPSGFLVTSRLADRPPFDGFDALRIHTQPCERESVPRVAYDRRLPEHGVVLASTVVGEEDRPNHNSVIAWEHGEGRVLGIGRDVNFEAGIDTFETELRTLLAGIDRFFAADVRFGRRPYTAEALTELRAETAPDPHRPTYHFSPPANWLNDPNGLVYWNDRYHLFYQYNPGGPYHGTIHWGHAESDDLVHWTDRSVALTPSLEGPDRDGCWSGCMVVDDGQPTVVYTGADGRKQLPCIARARDDDLAAFEKHPGNPVIESPPDANLYATEEWDAEFRDHEVWREDGTWYHLVGSGIVDEGGTVFLYRSPDLTEWTYAGTPLVGERDETGGIWECPDFMDFGGEQVLAVSNLDSVIGFRGSFDGDTFDVDRQVTFDHGNFYASQSIPDGDRYLSWGWIREDREESAQWDAGWSGALSVPREISLDDELSIRPAPELSALRSDHESVDERSLDPDDDNPLADVEGAHLEFDLDVTLESADAFDLVVRASPDGAERTVVRYEADGTLTLDRRDSSQSDAVATEPQSIPDVPGSDPDRIRLRVLVDASVLELFVNDRTALSSRIYPTRSDSLGVSVRARGGRVQVHSLDVWTLDSAM</sequence>
<dbReference type="SMART" id="SM00640">
    <property type="entry name" value="Glyco_32"/>
    <property type="match status" value="1"/>
</dbReference>
<dbReference type="EMBL" id="HF571520">
    <property type="protein sequence ID" value="CCQ33070.1"/>
    <property type="molecule type" value="Genomic_DNA"/>
</dbReference>
<dbReference type="Pfam" id="PF00251">
    <property type="entry name" value="Glyco_hydro_32N"/>
    <property type="match status" value="1"/>
</dbReference>
<dbReference type="EMBL" id="AFNT02000056">
    <property type="protein sequence ID" value="ERJ04799.1"/>
    <property type="molecule type" value="Genomic_DNA"/>
</dbReference>
<dbReference type="PANTHER" id="PTHR43101:SF1">
    <property type="entry name" value="BETA-FRUCTOSIDASE"/>
    <property type="match status" value="1"/>
</dbReference>
<feature type="compositionally biased region" description="Polar residues" evidence="5">
    <location>
        <begin position="639"/>
        <end position="648"/>
    </location>
</feature>
<proteinExistence type="inferred from homology"/>
<dbReference type="GO" id="GO:0004564">
    <property type="term" value="F:beta-fructofuranosidase activity"/>
    <property type="evidence" value="ECO:0007669"/>
    <property type="project" value="UniProtKB-EC"/>
</dbReference>
<keyword evidence="3 9" id="KW-0378">Hydrolase</keyword>
<dbReference type="SUPFAM" id="SSF49899">
    <property type="entry name" value="Concanavalin A-like lectins/glucanases"/>
    <property type="match status" value="1"/>
</dbReference>
<dbReference type="Proteomes" id="UP000015381">
    <property type="component" value="Chromosome I"/>
</dbReference>
<reference evidence="9 10" key="1">
    <citation type="journal article" date="2011" name="J. Bacteriol.">
        <title>Genome sequence of Halorhabdus tiamatea, the first archaeon isolated from a deep-sea anoxic brine lake.</title>
        <authorList>
            <person name="Antunes A."/>
            <person name="Alam I."/>
            <person name="Bajic V.B."/>
            <person name="Stingl U."/>
        </authorList>
    </citation>
    <scope>NUCLEOTIDE SEQUENCE [LARGE SCALE GENOMIC DNA]</scope>
    <source>
        <strain evidence="9 10">SARL4B</strain>
    </source>
</reference>
<dbReference type="InterPro" id="IPR023296">
    <property type="entry name" value="Glyco_hydro_beta-prop_sf"/>
</dbReference>
<evidence type="ECO:0000313" key="9">
    <source>
        <dbReference type="EMBL" id="ERJ04799.1"/>
    </source>
</evidence>
<accession>F7PLE8</accession>
<evidence type="ECO:0000259" key="6">
    <source>
        <dbReference type="Pfam" id="PF00251"/>
    </source>
</evidence>
<name>F7PLE8_9EURY</name>
<evidence type="ECO:0000313" key="10">
    <source>
        <dbReference type="Proteomes" id="UP000003861"/>
    </source>
</evidence>
<dbReference type="GeneID" id="23797736"/>
<feature type="region of interest" description="Disordered" evidence="5">
    <location>
        <begin position="560"/>
        <end position="582"/>
    </location>
</feature>
<evidence type="ECO:0000313" key="11">
    <source>
        <dbReference type="Proteomes" id="UP000015381"/>
    </source>
</evidence>
<keyword evidence="11" id="KW-1185">Reference proteome</keyword>
<dbReference type="AlphaFoldDB" id="F7PLE8"/>
<evidence type="ECO:0000259" key="7">
    <source>
        <dbReference type="Pfam" id="PF08244"/>
    </source>
</evidence>
<dbReference type="Gene3D" id="2.115.10.20">
    <property type="entry name" value="Glycosyl hydrolase domain, family 43"/>
    <property type="match status" value="1"/>
</dbReference>
<dbReference type="Proteomes" id="UP000003861">
    <property type="component" value="Unassembled WGS sequence"/>
</dbReference>
<dbReference type="SUPFAM" id="SSF52317">
    <property type="entry name" value="Class I glutamine amidotransferase-like"/>
    <property type="match status" value="1"/>
</dbReference>
<dbReference type="InterPro" id="IPR013320">
    <property type="entry name" value="ConA-like_dom_sf"/>
</dbReference>
<dbReference type="KEGG" id="hti:HTIA_0931"/>
<dbReference type="STRING" id="1033806.HTIA_0931"/>
<keyword evidence="4 9" id="KW-0326">Glycosidase</keyword>
<dbReference type="InterPro" id="IPR018053">
    <property type="entry name" value="Glyco_hydro_32_AS"/>
</dbReference>
<feature type="region of interest" description="Disordered" evidence="5">
    <location>
        <begin position="632"/>
        <end position="656"/>
    </location>
</feature>
<evidence type="ECO:0000256" key="5">
    <source>
        <dbReference type="SAM" id="MobiDB-lite"/>
    </source>
</evidence>
<feature type="domain" description="Glycosyl hydrolase family 32 N-terminal" evidence="6">
    <location>
        <begin position="267"/>
        <end position="552"/>
    </location>
</feature>
<feature type="domain" description="Glycosyl hydrolase family 32 C-terminal" evidence="7">
    <location>
        <begin position="560"/>
        <end position="713"/>
    </location>
</feature>
<dbReference type="Gene3D" id="2.60.120.560">
    <property type="entry name" value="Exo-inulinase, domain 1"/>
    <property type="match status" value="1"/>
</dbReference>
<dbReference type="SUPFAM" id="SSF75005">
    <property type="entry name" value="Arabinanase/levansucrase/invertase"/>
    <property type="match status" value="1"/>
</dbReference>
<dbReference type="InterPro" id="IPR001362">
    <property type="entry name" value="Glyco_hydro_32"/>
</dbReference>
<reference evidence="9 10" key="2">
    <citation type="journal article" date="2013" name="PLoS ONE">
        <title>INDIGO - INtegrated Data Warehouse of MIcrobial GenOmes with Examples from the Red Sea Extremophiles.</title>
        <authorList>
            <person name="Alam I."/>
            <person name="Antunes A."/>
            <person name="Kamau A.A."/>
            <person name="Ba Alawi W."/>
            <person name="Kalkatawi M."/>
            <person name="Stingl U."/>
            <person name="Bajic V.B."/>
        </authorList>
    </citation>
    <scope>NUCLEOTIDE SEQUENCE [LARGE SCALE GENOMIC DNA]</scope>
    <source>
        <strain evidence="9 10">SARL4B</strain>
    </source>
</reference>
<evidence type="ECO:0000256" key="2">
    <source>
        <dbReference type="ARBA" id="ARBA00012758"/>
    </source>
</evidence>
<dbReference type="InterPro" id="IPR013189">
    <property type="entry name" value="Glyco_hydro_32_C"/>
</dbReference>
<gene>
    <name evidence="9" type="ORF">HLRTI_003235</name>
    <name evidence="8" type="ORF">HTIA_0931</name>
</gene>
<evidence type="ECO:0000256" key="3">
    <source>
        <dbReference type="ARBA" id="ARBA00022801"/>
    </source>
</evidence>
<dbReference type="Pfam" id="PF08244">
    <property type="entry name" value="Glyco_hydro_32C"/>
    <property type="match status" value="1"/>
</dbReference>
<organism evidence="9 10">
    <name type="scientific">Halorhabdus tiamatea SARL4B</name>
    <dbReference type="NCBI Taxonomy" id="1033806"/>
    <lineage>
        <taxon>Archaea</taxon>
        <taxon>Methanobacteriati</taxon>
        <taxon>Methanobacteriota</taxon>
        <taxon>Stenosarchaea group</taxon>
        <taxon>Halobacteria</taxon>
        <taxon>Halobacteriales</taxon>
        <taxon>Haloarculaceae</taxon>
        <taxon>Halorhabdus</taxon>
    </lineage>
</organism>
<dbReference type="GO" id="GO:0005975">
    <property type="term" value="P:carbohydrate metabolic process"/>
    <property type="evidence" value="ECO:0007669"/>
    <property type="project" value="InterPro"/>
</dbReference>
<dbReference type="PANTHER" id="PTHR43101">
    <property type="entry name" value="BETA-FRUCTOSIDASE"/>
    <property type="match status" value="1"/>
</dbReference>